<comment type="caution">
    <text evidence="4">The sequence shown here is derived from an EMBL/GenBank/DDBJ whole genome shotgun (WGS) entry which is preliminary data.</text>
</comment>
<evidence type="ECO:0000313" key="5">
    <source>
        <dbReference type="Proteomes" id="UP001219525"/>
    </source>
</evidence>
<proteinExistence type="predicted"/>
<evidence type="ECO:0000256" key="1">
    <source>
        <dbReference type="SAM" id="MobiDB-lite"/>
    </source>
</evidence>
<dbReference type="EMBL" id="JARJCW010000063">
    <property type="protein sequence ID" value="KAJ7200388.1"/>
    <property type="molecule type" value="Genomic_DNA"/>
</dbReference>
<dbReference type="Proteomes" id="UP001219525">
    <property type="component" value="Unassembled WGS sequence"/>
</dbReference>
<protein>
    <submittedName>
        <fullName evidence="4">Uncharacterized protein</fullName>
    </submittedName>
</protein>
<sequence>MIARCRSKCWIIQLREENQDLVLASTQRGIKGHIIIYPQQPTKIADILPPSVEEITSPVCVLFVGSSPPTPEWLRDHAKPLAVNANRVRVALQWLKTHNHLYNLKDIQINEECLSRLEENPVLPFSIEHIQPNAANEASTARYDSTPAPSNDDSGNKSDEVPFQSVVITDVDGHASSNELRAAAFRHVKKKGGGYIQVPHDREAENEFRKDSLLFPMIYPTLFPYGIGGPEDARRQVPVSLKRHVKHLFNLADSRFQEHPSFLFTVFNIMQRRELLLHTSLKVKKVNFASVASQFASVSPEVVQRVSERVASGSSAAPKDAEEIKVLNLLKQVNAVASSVPGSSAARVAM</sequence>
<dbReference type="InterPro" id="IPR046700">
    <property type="entry name" value="DUF6570"/>
</dbReference>
<feature type="region of interest" description="Disordered" evidence="1">
    <location>
        <begin position="136"/>
        <end position="160"/>
    </location>
</feature>
<reference evidence="4" key="1">
    <citation type="submission" date="2023-03" db="EMBL/GenBank/DDBJ databases">
        <title>Massive genome expansion in bonnet fungi (Mycena s.s.) driven by repeated elements and novel gene families across ecological guilds.</title>
        <authorList>
            <consortium name="Lawrence Berkeley National Laboratory"/>
            <person name="Harder C.B."/>
            <person name="Miyauchi S."/>
            <person name="Viragh M."/>
            <person name="Kuo A."/>
            <person name="Thoen E."/>
            <person name="Andreopoulos B."/>
            <person name="Lu D."/>
            <person name="Skrede I."/>
            <person name="Drula E."/>
            <person name="Henrissat B."/>
            <person name="Morin E."/>
            <person name="Kohler A."/>
            <person name="Barry K."/>
            <person name="LaButti K."/>
            <person name="Morin E."/>
            <person name="Salamov A."/>
            <person name="Lipzen A."/>
            <person name="Mereny Z."/>
            <person name="Hegedus B."/>
            <person name="Baldrian P."/>
            <person name="Stursova M."/>
            <person name="Weitz H."/>
            <person name="Taylor A."/>
            <person name="Grigoriev I.V."/>
            <person name="Nagy L.G."/>
            <person name="Martin F."/>
            <person name="Kauserud H."/>
        </authorList>
    </citation>
    <scope>NUCLEOTIDE SEQUENCE</scope>
    <source>
        <strain evidence="4">9144</strain>
    </source>
</reference>
<keyword evidence="5" id="KW-1185">Reference proteome</keyword>
<dbReference type="Pfam" id="PF14214">
    <property type="entry name" value="Helitron_like_N"/>
    <property type="match status" value="1"/>
</dbReference>
<feature type="domain" description="Helitron helicase-like" evidence="2">
    <location>
        <begin position="245"/>
        <end position="349"/>
    </location>
</feature>
<accession>A0AAD6V492</accession>
<evidence type="ECO:0000259" key="2">
    <source>
        <dbReference type="Pfam" id="PF14214"/>
    </source>
</evidence>
<gene>
    <name evidence="4" type="ORF">GGX14DRAFT_372277</name>
</gene>
<organism evidence="4 5">
    <name type="scientific">Mycena pura</name>
    <dbReference type="NCBI Taxonomy" id="153505"/>
    <lineage>
        <taxon>Eukaryota</taxon>
        <taxon>Fungi</taxon>
        <taxon>Dikarya</taxon>
        <taxon>Basidiomycota</taxon>
        <taxon>Agaricomycotina</taxon>
        <taxon>Agaricomycetes</taxon>
        <taxon>Agaricomycetidae</taxon>
        <taxon>Agaricales</taxon>
        <taxon>Marasmiineae</taxon>
        <taxon>Mycenaceae</taxon>
        <taxon>Mycena</taxon>
    </lineage>
</organism>
<dbReference type="AlphaFoldDB" id="A0AAD6V492"/>
<name>A0AAD6V492_9AGAR</name>
<feature type="compositionally biased region" description="Polar residues" evidence="1">
    <location>
        <begin position="136"/>
        <end position="153"/>
    </location>
</feature>
<evidence type="ECO:0000259" key="3">
    <source>
        <dbReference type="Pfam" id="PF20209"/>
    </source>
</evidence>
<feature type="domain" description="DUF6570" evidence="3">
    <location>
        <begin position="1"/>
        <end position="114"/>
    </location>
</feature>
<dbReference type="InterPro" id="IPR025476">
    <property type="entry name" value="Helitron_helicase-like"/>
</dbReference>
<dbReference type="Pfam" id="PF20209">
    <property type="entry name" value="DUF6570"/>
    <property type="match status" value="1"/>
</dbReference>
<evidence type="ECO:0000313" key="4">
    <source>
        <dbReference type="EMBL" id="KAJ7200388.1"/>
    </source>
</evidence>